<dbReference type="Proteomes" id="UP000008810">
    <property type="component" value="Chromosome 4"/>
</dbReference>
<name>A0A0Q3EVR8_BRADI</name>
<reference evidence="2 3" key="1">
    <citation type="journal article" date="2010" name="Nature">
        <title>Genome sequencing and analysis of the model grass Brachypodium distachyon.</title>
        <authorList>
            <consortium name="International Brachypodium Initiative"/>
        </authorList>
    </citation>
    <scope>NUCLEOTIDE SEQUENCE [LARGE SCALE GENOMIC DNA]</scope>
    <source>
        <strain evidence="2 3">Bd21</strain>
    </source>
</reference>
<feature type="region of interest" description="Disordered" evidence="1">
    <location>
        <begin position="53"/>
        <end position="134"/>
    </location>
</feature>
<evidence type="ECO:0000313" key="2">
    <source>
        <dbReference type="EMBL" id="KQJ90412.1"/>
    </source>
</evidence>
<keyword evidence="4" id="KW-1185">Reference proteome</keyword>
<feature type="compositionally biased region" description="Basic and acidic residues" evidence="1">
    <location>
        <begin position="14"/>
        <end position="32"/>
    </location>
</feature>
<evidence type="ECO:0000313" key="3">
    <source>
        <dbReference type="EnsemblPlants" id="KQJ90412"/>
    </source>
</evidence>
<reference evidence="2" key="2">
    <citation type="submission" date="2017-06" db="EMBL/GenBank/DDBJ databases">
        <title>WGS assembly of Brachypodium distachyon.</title>
        <authorList>
            <consortium name="The International Brachypodium Initiative"/>
            <person name="Lucas S."/>
            <person name="Harmon-Smith M."/>
            <person name="Lail K."/>
            <person name="Tice H."/>
            <person name="Grimwood J."/>
            <person name="Bruce D."/>
            <person name="Barry K."/>
            <person name="Shu S."/>
            <person name="Lindquist E."/>
            <person name="Wang M."/>
            <person name="Pitluck S."/>
            <person name="Vogel J.P."/>
            <person name="Garvin D.F."/>
            <person name="Mockler T.C."/>
            <person name="Schmutz J."/>
            <person name="Rokhsar D."/>
            <person name="Bevan M.W."/>
        </authorList>
    </citation>
    <scope>NUCLEOTIDE SEQUENCE</scope>
    <source>
        <strain evidence="2">Bd21</strain>
    </source>
</reference>
<feature type="compositionally biased region" description="Basic residues" evidence="1">
    <location>
        <begin position="70"/>
        <end position="81"/>
    </location>
</feature>
<proteinExistence type="predicted"/>
<evidence type="ECO:0000313" key="4">
    <source>
        <dbReference type="Proteomes" id="UP000008810"/>
    </source>
</evidence>
<reference evidence="3" key="3">
    <citation type="submission" date="2018-08" db="UniProtKB">
        <authorList>
            <consortium name="EnsemblPlants"/>
        </authorList>
    </citation>
    <scope>IDENTIFICATION</scope>
    <source>
        <strain evidence="3">cv. Bd21</strain>
    </source>
</reference>
<dbReference type="AlphaFoldDB" id="A0A0Q3EVR8"/>
<dbReference type="EMBL" id="CM000883">
    <property type="protein sequence ID" value="KQJ90412.1"/>
    <property type="molecule type" value="Genomic_DNA"/>
</dbReference>
<protein>
    <submittedName>
        <fullName evidence="2 3">Uncharacterized protein</fullName>
    </submittedName>
</protein>
<organism evidence="2">
    <name type="scientific">Brachypodium distachyon</name>
    <name type="common">Purple false brome</name>
    <name type="synonym">Trachynia distachya</name>
    <dbReference type="NCBI Taxonomy" id="15368"/>
    <lineage>
        <taxon>Eukaryota</taxon>
        <taxon>Viridiplantae</taxon>
        <taxon>Streptophyta</taxon>
        <taxon>Embryophyta</taxon>
        <taxon>Tracheophyta</taxon>
        <taxon>Spermatophyta</taxon>
        <taxon>Magnoliopsida</taxon>
        <taxon>Liliopsida</taxon>
        <taxon>Poales</taxon>
        <taxon>Poaceae</taxon>
        <taxon>BOP clade</taxon>
        <taxon>Pooideae</taxon>
        <taxon>Stipodae</taxon>
        <taxon>Brachypodieae</taxon>
        <taxon>Brachypodium</taxon>
    </lineage>
</organism>
<evidence type="ECO:0000256" key="1">
    <source>
        <dbReference type="SAM" id="MobiDB-lite"/>
    </source>
</evidence>
<dbReference type="EnsemblPlants" id="KQJ90412">
    <property type="protein sequence ID" value="KQJ90412"/>
    <property type="gene ID" value="BRADI_4g31373v3"/>
</dbReference>
<feature type="region of interest" description="Disordered" evidence="1">
    <location>
        <begin position="14"/>
        <end position="37"/>
    </location>
</feature>
<gene>
    <name evidence="2" type="ORF">BRADI_4g31373v3</name>
</gene>
<sequence length="258" mass="27429">MALQPFVSLRRERRWGVETGKCRPGEVGDRPGGRLVPVPKIPVLAVSLVPPAAGRCSSSIPRVSTTRPAPPRRRSIPRRANRPPLARSRPAAARSRAGLSGISASPPPAPPRCSPSSPASPSPSPSAPRGRLPRSHRLPLRAAPDAAAPFGFSFNVDADTYQLRSGLPASAPVLLIGLLRRDMVQREREIRSAAAPRRPALPGHTTPYAAPRQRATILSLPYTGARAAPHPPRLAALVALRPPSLAAGGSHDWDREAR</sequence>
<feature type="compositionally biased region" description="Low complexity" evidence="1">
    <location>
        <begin position="82"/>
        <end position="104"/>
    </location>
</feature>
<dbReference type="InParanoid" id="A0A0Q3EVR8"/>
<dbReference type="Gramene" id="KQJ90412">
    <property type="protein sequence ID" value="KQJ90412"/>
    <property type="gene ID" value="BRADI_4g31373v3"/>
</dbReference>
<dbReference type="STRING" id="15368.A0A0Q3EVR8"/>
<feature type="compositionally biased region" description="Pro residues" evidence="1">
    <location>
        <begin position="105"/>
        <end position="126"/>
    </location>
</feature>
<accession>A0A0Q3EVR8</accession>